<dbReference type="EMBL" id="CM047899">
    <property type="protein sequence ID" value="KAJ0102687.1"/>
    <property type="molecule type" value="Genomic_DNA"/>
</dbReference>
<evidence type="ECO:0000313" key="1">
    <source>
        <dbReference type="EMBL" id="KAJ0102687.1"/>
    </source>
</evidence>
<sequence>MSHLPAPKPPNNALLKQFTATTDENDNNNNVSKGTASHSISDIQLLFFSDGFDLDYDRKANLDHYFETLEKVGPVNLSNLIKEHYYNNHKKLSCIIINPFVPWAADVAVKHEVPCALLWIQPCSLFAIYYRFFNKLNSFPTLENPDLSVELPGLPLLSTEDLPSFVLPSNPFSSLLKIFSDLFQNMKKHNWVLANSFFELEKEVIDSMSELCPIRPVGPLVPTSLLGEDEKFDVGVELWTPENACLEWLNKQAVSSVIYVSFGSIIVFSAKQMEVIATALKNSNHPFLWVAKQPEVPTPDGAGELPDGFVEETKDQGFIASWCPQTKVLAHPAIACFITHCGWNSMSETIVAGVPVIAYPQWTDQPTNAKLATDVFKIGLRMRPNSDGIVSTEEVGKCIKEIISGPKSEEYRKNLTELKVAARKAVAVGGSSDMNIQWLVDEISNGNSCESEGLFNDRQREEEDKVRT</sequence>
<organism evidence="1 2">
    <name type="scientific">Pistacia atlantica</name>
    <dbReference type="NCBI Taxonomy" id="434234"/>
    <lineage>
        <taxon>Eukaryota</taxon>
        <taxon>Viridiplantae</taxon>
        <taxon>Streptophyta</taxon>
        <taxon>Embryophyta</taxon>
        <taxon>Tracheophyta</taxon>
        <taxon>Spermatophyta</taxon>
        <taxon>Magnoliopsida</taxon>
        <taxon>eudicotyledons</taxon>
        <taxon>Gunneridae</taxon>
        <taxon>Pentapetalae</taxon>
        <taxon>rosids</taxon>
        <taxon>malvids</taxon>
        <taxon>Sapindales</taxon>
        <taxon>Anacardiaceae</taxon>
        <taxon>Pistacia</taxon>
    </lineage>
</organism>
<dbReference type="Proteomes" id="UP001164250">
    <property type="component" value="Chromosome 3"/>
</dbReference>
<keyword evidence="2" id="KW-1185">Reference proteome</keyword>
<protein>
    <submittedName>
        <fullName evidence="1">Uncharacterized protein</fullName>
    </submittedName>
</protein>
<name>A0ACC1BUR9_9ROSI</name>
<reference evidence="2" key="1">
    <citation type="journal article" date="2023" name="G3 (Bethesda)">
        <title>Genome assembly and association tests identify interacting loci associated with vigor, precocity, and sex in interspecific pistachio rootstocks.</title>
        <authorList>
            <person name="Palmer W."/>
            <person name="Jacygrad E."/>
            <person name="Sagayaradj S."/>
            <person name="Cavanaugh K."/>
            <person name="Han R."/>
            <person name="Bertier L."/>
            <person name="Beede B."/>
            <person name="Kafkas S."/>
            <person name="Golino D."/>
            <person name="Preece J."/>
            <person name="Michelmore R."/>
        </authorList>
    </citation>
    <scope>NUCLEOTIDE SEQUENCE [LARGE SCALE GENOMIC DNA]</scope>
</reference>
<gene>
    <name evidence="1" type="ORF">Patl1_06145</name>
</gene>
<comment type="caution">
    <text evidence="1">The sequence shown here is derived from an EMBL/GenBank/DDBJ whole genome shotgun (WGS) entry which is preliminary data.</text>
</comment>
<proteinExistence type="predicted"/>
<accession>A0ACC1BUR9</accession>
<evidence type="ECO:0000313" key="2">
    <source>
        <dbReference type="Proteomes" id="UP001164250"/>
    </source>
</evidence>